<name>A0AAD9GGM1_9STRA</name>
<sequence>MSKMLSWIYSYRAQKGINTLTIDLRLVKAAQLHSQDQVNSCFMTHTGTDIAKVGGRIKAQGYTYDAVAENVAAGQTTVEDVMTSWWNSPGHRANILNKDVLDVGFALAMNGTCNNYKTYWTRDFGRVASCGLTCVTKHDYDRQY</sequence>
<dbReference type="EMBL" id="JASMQC010000018">
    <property type="protein sequence ID" value="KAK1938057.1"/>
    <property type="molecule type" value="Genomic_DNA"/>
</dbReference>
<feature type="domain" description="SCP" evidence="1">
    <location>
        <begin position="10"/>
        <end position="122"/>
    </location>
</feature>
<organism evidence="2 3">
    <name type="scientific">Phytophthora citrophthora</name>
    <dbReference type="NCBI Taxonomy" id="4793"/>
    <lineage>
        <taxon>Eukaryota</taxon>
        <taxon>Sar</taxon>
        <taxon>Stramenopiles</taxon>
        <taxon>Oomycota</taxon>
        <taxon>Peronosporomycetes</taxon>
        <taxon>Peronosporales</taxon>
        <taxon>Peronosporaceae</taxon>
        <taxon>Phytophthora</taxon>
    </lineage>
</organism>
<dbReference type="InterPro" id="IPR035940">
    <property type="entry name" value="CAP_sf"/>
</dbReference>
<dbReference type="InterPro" id="IPR014044">
    <property type="entry name" value="CAP_dom"/>
</dbReference>
<dbReference type="PANTHER" id="PTHR31157">
    <property type="entry name" value="SCP DOMAIN-CONTAINING PROTEIN"/>
    <property type="match status" value="1"/>
</dbReference>
<dbReference type="PANTHER" id="PTHR31157:SF1">
    <property type="entry name" value="SCP DOMAIN-CONTAINING PROTEIN"/>
    <property type="match status" value="1"/>
</dbReference>
<dbReference type="Proteomes" id="UP001259832">
    <property type="component" value="Unassembled WGS sequence"/>
</dbReference>
<gene>
    <name evidence="2" type="ORF">P3T76_009207</name>
</gene>
<dbReference type="Gene3D" id="3.40.33.10">
    <property type="entry name" value="CAP"/>
    <property type="match status" value="1"/>
</dbReference>
<keyword evidence="3" id="KW-1185">Reference proteome</keyword>
<dbReference type="AlphaFoldDB" id="A0AAD9GGM1"/>
<evidence type="ECO:0000313" key="3">
    <source>
        <dbReference type="Proteomes" id="UP001259832"/>
    </source>
</evidence>
<dbReference type="Pfam" id="PF00188">
    <property type="entry name" value="CAP"/>
    <property type="match status" value="1"/>
</dbReference>
<dbReference type="CDD" id="cd05379">
    <property type="entry name" value="CAP_bacterial"/>
    <property type="match status" value="1"/>
</dbReference>
<evidence type="ECO:0000313" key="2">
    <source>
        <dbReference type="EMBL" id="KAK1938057.1"/>
    </source>
</evidence>
<comment type="caution">
    <text evidence="2">The sequence shown here is derived from an EMBL/GenBank/DDBJ whole genome shotgun (WGS) entry which is preliminary data.</text>
</comment>
<protein>
    <recommendedName>
        <fullName evidence="1">SCP domain-containing protein</fullName>
    </recommendedName>
</protein>
<proteinExistence type="predicted"/>
<reference evidence="2" key="1">
    <citation type="submission" date="2023-08" db="EMBL/GenBank/DDBJ databases">
        <title>Reference Genome Resource for the Citrus Pathogen Phytophthora citrophthora.</title>
        <authorList>
            <person name="Moller H."/>
            <person name="Coetzee B."/>
            <person name="Rose L.J."/>
            <person name="Van Niekerk J.M."/>
        </authorList>
    </citation>
    <scope>NUCLEOTIDE SEQUENCE</scope>
    <source>
        <strain evidence="2">STE-U-9442</strain>
    </source>
</reference>
<dbReference type="SUPFAM" id="SSF55797">
    <property type="entry name" value="PR-1-like"/>
    <property type="match status" value="1"/>
</dbReference>
<accession>A0AAD9GGM1</accession>
<evidence type="ECO:0000259" key="1">
    <source>
        <dbReference type="Pfam" id="PF00188"/>
    </source>
</evidence>